<dbReference type="Proteomes" id="UP000642571">
    <property type="component" value="Unassembled WGS sequence"/>
</dbReference>
<comment type="caution">
    <text evidence="1">The sequence shown here is derived from an EMBL/GenBank/DDBJ whole genome shotgun (WGS) entry which is preliminary data.</text>
</comment>
<proteinExistence type="predicted"/>
<name>A0ABQ1Q6H7_9BACI</name>
<organism evidence="1 2">
    <name type="scientific">Pontibacillus salipaludis</name>
    <dbReference type="NCBI Taxonomy" id="1697394"/>
    <lineage>
        <taxon>Bacteria</taxon>
        <taxon>Bacillati</taxon>
        <taxon>Bacillota</taxon>
        <taxon>Bacilli</taxon>
        <taxon>Bacillales</taxon>
        <taxon>Bacillaceae</taxon>
        <taxon>Pontibacillus</taxon>
    </lineage>
</organism>
<protein>
    <submittedName>
        <fullName evidence="1">Uncharacterized protein</fullName>
    </submittedName>
</protein>
<evidence type="ECO:0000313" key="2">
    <source>
        <dbReference type="Proteomes" id="UP000642571"/>
    </source>
</evidence>
<dbReference type="RefSeq" id="WP_188654251.1">
    <property type="nucleotide sequence ID" value="NZ_BMIN01000010.1"/>
</dbReference>
<evidence type="ECO:0000313" key="1">
    <source>
        <dbReference type="EMBL" id="GGD16325.1"/>
    </source>
</evidence>
<dbReference type="EMBL" id="BMIN01000010">
    <property type="protein sequence ID" value="GGD16325.1"/>
    <property type="molecule type" value="Genomic_DNA"/>
</dbReference>
<keyword evidence="2" id="KW-1185">Reference proteome</keyword>
<gene>
    <name evidence="1" type="ORF">GCM10011389_25110</name>
</gene>
<sequence>MKQDMAQLHSLEDFHKKMAVDLFNYVWTLLDREDRSEEQGQTMIHAAHASRYHWEQIGTSLNKVRGDWQLSRVYSVTGREEPALFHAKICLDLCLQEEIGDFDLAFAYEAMARAYKLAGLTEKKEEYKQLAQQACEDIQNGPDRRIVIEDLASI</sequence>
<accession>A0ABQ1Q6H7</accession>
<reference evidence="2" key="1">
    <citation type="journal article" date="2019" name="Int. J. Syst. Evol. Microbiol.">
        <title>The Global Catalogue of Microorganisms (GCM) 10K type strain sequencing project: providing services to taxonomists for standard genome sequencing and annotation.</title>
        <authorList>
            <consortium name="The Broad Institute Genomics Platform"/>
            <consortium name="The Broad Institute Genome Sequencing Center for Infectious Disease"/>
            <person name="Wu L."/>
            <person name="Ma J."/>
        </authorList>
    </citation>
    <scope>NUCLEOTIDE SEQUENCE [LARGE SCALE GENOMIC DNA]</scope>
    <source>
        <strain evidence="2">CGMCC 1.15353</strain>
    </source>
</reference>